<evidence type="ECO:0000313" key="1">
    <source>
        <dbReference type="EMBL" id="ABR48428.1"/>
    </source>
</evidence>
<dbReference type="Proteomes" id="UP000001572">
    <property type="component" value="Chromosome"/>
</dbReference>
<evidence type="ECO:0000313" key="2">
    <source>
        <dbReference type="Proteomes" id="UP000001572"/>
    </source>
</evidence>
<accession>A6TQG0</accession>
<dbReference type="RefSeq" id="WP_012063403.1">
    <property type="nucleotide sequence ID" value="NC_009633.1"/>
</dbReference>
<sequence length="66" mass="7652">MYKSCVVRGFTEKYNVSKLVYFDSTDDVKAAITREKQIKGCTRGKKIDLIESINPEWDDLSEIFNN</sequence>
<dbReference type="KEGG" id="amt:Amet_2270"/>
<dbReference type="AlphaFoldDB" id="A6TQG0"/>
<organism evidence="1 2">
    <name type="scientific">Alkaliphilus metalliredigens (strain QYMF)</name>
    <dbReference type="NCBI Taxonomy" id="293826"/>
    <lineage>
        <taxon>Bacteria</taxon>
        <taxon>Bacillati</taxon>
        <taxon>Bacillota</taxon>
        <taxon>Clostridia</taxon>
        <taxon>Peptostreptococcales</taxon>
        <taxon>Natronincolaceae</taxon>
        <taxon>Alkaliphilus</taxon>
    </lineage>
</organism>
<dbReference type="HOGENOM" id="CLU_135650_3_1_9"/>
<dbReference type="Gene3D" id="3.40.1440.10">
    <property type="entry name" value="GIY-YIG endonuclease"/>
    <property type="match status" value="1"/>
</dbReference>
<dbReference type="OrthoDB" id="9807770at2"/>
<protein>
    <submittedName>
        <fullName evidence="1">Excinuclease ABC, C subunit, N-terminal protein</fullName>
    </submittedName>
</protein>
<dbReference type="InterPro" id="IPR035901">
    <property type="entry name" value="GIY-YIG_endonuc_sf"/>
</dbReference>
<dbReference type="EMBL" id="CP000724">
    <property type="protein sequence ID" value="ABR48428.1"/>
    <property type="molecule type" value="Genomic_DNA"/>
</dbReference>
<dbReference type="STRING" id="293826.Amet_2270"/>
<dbReference type="eggNOG" id="COG2827">
    <property type="taxonomic scope" value="Bacteria"/>
</dbReference>
<keyword evidence="2" id="KW-1185">Reference proteome</keyword>
<proteinExistence type="predicted"/>
<gene>
    <name evidence="1" type="ordered locus">Amet_2270</name>
</gene>
<reference evidence="2" key="1">
    <citation type="journal article" date="2016" name="Genome Announc.">
        <title>Complete genome sequence of Alkaliphilus metalliredigens strain QYMF, an alkaliphilic and metal-reducing bacterium isolated from borax-contaminated leachate ponds.</title>
        <authorList>
            <person name="Hwang C."/>
            <person name="Copeland A."/>
            <person name="Lucas S."/>
            <person name="Lapidus A."/>
            <person name="Barry K."/>
            <person name="Detter J.C."/>
            <person name="Glavina Del Rio T."/>
            <person name="Hammon N."/>
            <person name="Israni S."/>
            <person name="Dalin E."/>
            <person name="Tice H."/>
            <person name="Pitluck S."/>
            <person name="Chertkov O."/>
            <person name="Brettin T."/>
            <person name="Bruce D."/>
            <person name="Han C."/>
            <person name="Schmutz J."/>
            <person name="Larimer F."/>
            <person name="Land M.L."/>
            <person name="Hauser L."/>
            <person name="Kyrpides N."/>
            <person name="Mikhailova N."/>
            <person name="Ye Q."/>
            <person name="Zhou J."/>
            <person name="Richardson P."/>
            <person name="Fields M.W."/>
        </authorList>
    </citation>
    <scope>NUCLEOTIDE SEQUENCE [LARGE SCALE GENOMIC DNA]</scope>
    <source>
        <strain evidence="2">QYMF</strain>
    </source>
</reference>
<name>A6TQG0_ALKMQ</name>